<dbReference type="AlphaFoldDB" id="A0A0K2UNL6"/>
<reference evidence="1" key="1">
    <citation type="submission" date="2014-05" db="EMBL/GenBank/DDBJ databases">
        <authorList>
            <person name="Chronopoulou M."/>
        </authorList>
    </citation>
    <scope>NUCLEOTIDE SEQUENCE</scope>
    <source>
        <tissue evidence="1">Whole organism</tissue>
    </source>
</reference>
<name>A0A0K2UNL6_LEPSM</name>
<feature type="non-terminal residue" evidence="1">
    <location>
        <position position="1"/>
    </location>
</feature>
<organism evidence="1">
    <name type="scientific">Lepeophtheirus salmonis</name>
    <name type="common">Salmon louse</name>
    <name type="synonym">Caligus salmonis</name>
    <dbReference type="NCBI Taxonomy" id="72036"/>
    <lineage>
        <taxon>Eukaryota</taxon>
        <taxon>Metazoa</taxon>
        <taxon>Ecdysozoa</taxon>
        <taxon>Arthropoda</taxon>
        <taxon>Crustacea</taxon>
        <taxon>Multicrustacea</taxon>
        <taxon>Hexanauplia</taxon>
        <taxon>Copepoda</taxon>
        <taxon>Siphonostomatoida</taxon>
        <taxon>Caligidae</taxon>
        <taxon>Lepeophtheirus</taxon>
    </lineage>
</organism>
<evidence type="ECO:0000313" key="1">
    <source>
        <dbReference type="EMBL" id="CDW39326.1"/>
    </source>
</evidence>
<accession>A0A0K2UNL6</accession>
<proteinExistence type="predicted"/>
<dbReference type="EMBL" id="HACA01021965">
    <property type="protein sequence ID" value="CDW39326.1"/>
    <property type="molecule type" value="Transcribed_RNA"/>
</dbReference>
<protein>
    <submittedName>
        <fullName evidence="1">Uncharacterized protein</fullName>
    </submittedName>
</protein>
<sequence length="58" mass="6900">SKATQTLRESIQYLDSSNSERYLTVNQIRIGDIHWINDIIFPKWIVLFLTETEFDARI</sequence>